<keyword evidence="2" id="KW-1185">Reference proteome</keyword>
<proteinExistence type="predicted"/>
<protein>
    <submittedName>
        <fullName evidence="1">Uncharacterized protein</fullName>
    </submittedName>
</protein>
<reference evidence="1 2" key="1">
    <citation type="journal article" date="2019" name="Nat. Ecol. Evol.">
        <title>Megaphylogeny resolves global patterns of mushroom evolution.</title>
        <authorList>
            <person name="Varga T."/>
            <person name="Krizsan K."/>
            <person name="Foldi C."/>
            <person name="Dima B."/>
            <person name="Sanchez-Garcia M."/>
            <person name="Sanchez-Ramirez S."/>
            <person name="Szollosi G.J."/>
            <person name="Szarkandi J.G."/>
            <person name="Papp V."/>
            <person name="Albert L."/>
            <person name="Andreopoulos W."/>
            <person name="Angelini C."/>
            <person name="Antonin V."/>
            <person name="Barry K.W."/>
            <person name="Bougher N.L."/>
            <person name="Buchanan P."/>
            <person name="Buyck B."/>
            <person name="Bense V."/>
            <person name="Catcheside P."/>
            <person name="Chovatia M."/>
            <person name="Cooper J."/>
            <person name="Damon W."/>
            <person name="Desjardin D."/>
            <person name="Finy P."/>
            <person name="Geml J."/>
            <person name="Haridas S."/>
            <person name="Hughes K."/>
            <person name="Justo A."/>
            <person name="Karasinski D."/>
            <person name="Kautmanova I."/>
            <person name="Kiss B."/>
            <person name="Kocsube S."/>
            <person name="Kotiranta H."/>
            <person name="LaButti K.M."/>
            <person name="Lechner B.E."/>
            <person name="Liimatainen K."/>
            <person name="Lipzen A."/>
            <person name="Lukacs Z."/>
            <person name="Mihaltcheva S."/>
            <person name="Morgado L.N."/>
            <person name="Niskanen T."/>
            <person name="Noordeloos M.E."/>
            <person name="Ohm R.A."/>
            <person name="Ortiz-Santana B."/>
            <person name="Ovrebo C."/>
            <person name="Racz N."/>
            <person name="Riley R."/>
            <person name="Savchenko A."/>
            <person name="Shiryaev A."/>
            <person name="Soop K."/>
            <person name="Spirin V."/>
            <person name="Szebenyi C."/>
            <person name="Tomsovsky M."/>
            <person name="Tulloss R.E."/>
            <person name="Uehling J."/>
            <person name="Grigoriev I.V."/>
            <person name="Vagvolgyi C."/>
            <person name="Papp T."/>
            <person name="Martin F.M."/>
            <person name="Miettinen O."/>
            <person name="Hibbett D.S."/>
            <person name="Nagy L.G."/>
        </authorList>
    </citation>
    <scope>NUCLEOTIDE SEQUENCE [LARGE SCALE GENOMIC DNA]</scope>
    <source>
        <strain evidence="1 2">FP101781</strain>
    </source>
</reference>
<accession>A0A4Y7SZL7</accession>
<name>A0A4Y7SZL7_COPMI</name>
<evidence type="ECO:0000313" key="1">
    <source>
        <dbReference type="EMBL" id="TEB27074.1"/>
    </source>
</evidence>
<comment type="caution">
    <text evidence="1">The sequence shown here is derived from an EMBL/GenBank/DDBJ whole genome shotgun (WGS) entry which is preliminary data.</text>
</comment>
<evidence type="ECO:0000313" key="2">
    <source>
        <dbReference type="Proteomes" id="UP000298030"/>
    </source>
</evidence>
<gene>
    <name evidence="1" type="ORF">FA13DRAFT_1736863</name>
</gene>
<dbReference type="AlphaFoldDB" id="A0A4Y7SZL7"/>
<dbReference type="Proteomes" id="UP000298030">
    <property type="component" value="Unassembled WGS sequence"/>
</dbReference>
<dbReference type="EMBL" id="QPFP01000043">
    <property type="protein sequence ID" value="TEB27074.1"/>
    <property type="molecule type" value="Genomic_DNA"/>
</dbReference>
<organism evidence="1 2">
    <name type="scientific">Coprinellus micaceus</name>
    <name type="common">Glistening ink-cap mushroom</name>
    <name type="synonym">Coprinus micaceus</name>
    <dbReference type="NCBI Taxonomy" id="71717"/>
    <lineage>
        <taxon>Eukaryota</taxon>
        <taxon>Fungi</taxon>
        <taxon>Dikarya</taxon>
        <taxon>Basidiomycota</taxon>
        <taxon>Agaricomycotina</taxon>
        <taxon>Agaricomycetes</taxon>
        <taxon>Agaricomycetidae</taxon>
        <taxon>Agaricales</taxon>
        <taxon>Agaricineae</taxon>
        <taxon>Psathyrellaceae</taxon>
        <taxon>Coprinellus</taxon>
    </lineage>
</organism>
<sequence length="76" mass="8350">MAAVPPPSLVFRLVQGVHGWRSSTPCHLRIQAVIAVQRRTDAPTRLEALARLFRVFLTSPGRQKSTPIQSGHVGSH</sequence>